<keyword evidence="3" id="KW-1185">Reference proteome</keyword>
<proteinExistence type="predicted"/>
<gene>
    <name evidence="2" type="primary">gb12118</name>
    <name evidence="2" type="ORF">PR202_gb12118</name>
</gene>
<name>A0AAV5EP00_ELECO</name>
<dbReference type="AlphaFoldDB" id="A0AAV5EP00"/>
<protein>
    <recommendedName>
        <fullName evidence="4">F-box domain-containing protein</fullName>
    </recommendedName>
</protein>
<evidence type="ECO:0008006" key="4">
    <source>
        <dbReference type="Google" id="ProtNLM"/>
    </source>
</evidence>
<organism evidence="2 3">
    <name type="scientific">Eleusine coracana subsp. coracana</name>
    <dbReference type="NCBI Taxonomy" id="191504"/>
    <lineage>
        <taxon>Eukaryota</taxon>
        <taxon>Viridiplantae</taxon>
        <taxon>Streptophyta</taxon>
        <taxon>Embryophyta</taxon>
        <taxon>Tracheophyta</taxon>
        <taxon>Spermatophyta</taxon>
        <taxon>Magnoliopsida</taxon>
        <taxon>Liliopsida</taxon>
        <taxon>Poales</taxon>
        <taxon>Poaceae</taxon>
        <taxon>PACMAD clade</taxon>
        <taxon>Chloridoideae</taxon>
        <taxon>Cynodonteae</taxon>
        <taxon>Eleusininae</taxon>
        <taxon>Eleusine</taxon>
    </lineage>
</organism>
<evidence type="ECO:0000256" key="1">
    <source>
        <dbReference type="SAM" id="MobiDB-lite"/>
    </source>
</evidence>
<sequence>MANPSLTDHQRGKAPPPPPLPPPPELIEDAVTEILLRIPPDEPADLVRASLVDKRWRRVLTDPNFLRRYREFHRTPPLLGFFQNHPPADVGTMPRFVATTAASPFPQPEFGGKE</sequence>
<reference evidence="2" key="2">
    <citation type="submission" date="2021-12" db="EMBL/GenBank/DDBJ databases">
        <title>Resequencing data analysis of finger millet.</title>
        <authorList>
            <person name="Hatakeyama M."/>
            <person name="Aluri S."/>
            <person name="Balachadran M.T."/>
            <person name="Sivarajan S.R."/>
            <person name="Poveda L."/>
            <person name="Shimizu-Inatsugi R."/>
            <person name="Schlapbach R."/>
            <person name="Sreeman S.M."/>
            <person name="Shimizu K.K."/>
        </authorList>
    </citation>
    <scope>NUCLEOTIDE SEQUENCE</scope>
</reference>
<feature type="compositionally biased region" description="Pro residues" evidence="1">
    <location>
        <begin position="14"/>
        <end position="25"/>
    </location>
</feature>
<dbReference type="SUPFAM" id="SSF81383">
    <property type="entry name" value="F-box domain"/>
    <property type="match status" value="1"/>
</dbReference>
<dbReference type="Proteomes" id="UP001054889">
    <property type="component" value="Unassembled WGS sequence"/>
</dbReference>
<comment type="caution">
    <text evidence="2">The sequence shown here is derived from an EMBL/GenBank/DDBJ whole genome shotgun (WGS) entry which is preliminary data.</text>
</comment>
<dbReference type="EMBL" id="BQKI01000077">
    <property type="protein sequence ID" value="GJN24380.1"/>
    <property type="molecule type" value="Genomic_DNA"/>
</dbReference>
<dbReference type="InterPro" id="IPR036047">
    <property type="entry name" value="F-box-like_dom_sf"/>
</dbReference>
<evidence type="ECO:0000313" key="2">
    <source>
        <dbReference type="EMBL" id="GJN24380.1"/>
    </source>
</evidence>
<dbReference type="PANTHER" id="PTHR32133">
    <property type="entry name" value="OS07G0120400 PROTEIN"/>
    <property type="match status" value="1"/>
</dbReference>
<reference evidence="2" key="1">
    <citation type="journal article" date="2018" name="DNA Res.">
        <title>Multiple hybrid de novo genome assembly of finger millet, an orphan allotetraploid crop.</title>
        <authorList>
            <person name="Hatakeyama M."/>
            <person name="Aluri S."/>
            <person name="Balachadran M.T."/>
            <person name="Sivarajan S.R."/>
            <person name="Patrignani A."/>
            <person name="Gruter S."/>
            <person name="Poveda L."/>
            <person name="Shimizu-Inatsugi R."/>
            <person name="Baeten J."/>
            <person name="Francoijs K.J."/>
            <person name="Nataraja K.N."/>
            <person name="Reddy Y.A.N."/>
            <person name="Phadnis S."/>
            <person name="Ravikumar R.L."/>
            <person name="Schlapbach R."/>
            <person name="Sreeman S.M."/>
            <person name="Shimizu K.K."/>
        </authorList>
    </citation>
    <scope>NUCLEOTIDE SEQUENCE</scope>
</reference>
<evidence type="ECO:0000313" key="3">
    <source>
        <dbReference type="Proteomes" id="UP001054889"/>
    </source>
</evidence>
<feature type="region of interest" description="Disordered" evidence="1">
    <location>
        <begin position="1"/>
        <end position="26"/>
    </location>
</feature>
<accession>A0AAV5EP00</accession>